<dbReference type="Proteomes" id="UP000499080">
    <property type="component" value="Unassembled WGS sequence"/>
</dbReference>
<keyword evidence="2" id="KW-1185">Reference proteome</keyword>
<comment type="caution">
    <text evidence="1">The sequence shown here is derived from an EMBL/GenBank/DDBJ whole genome shotgun (WGS) entry which is preliminary data.</text>
</comment>
<sequence>MRQTDQTVSQCLADSEISICPCVCAHNFLPSHSFRTQLPPAERLPFLPYFYKKRKKEKEHGSKKETCCTYHAVWLGLGLRLETLTVIQWMGVGHGKVAASGGQCLSTSV</sequence>
<name>A0A4Y2VQY9_ARAVE</name>
<evidence type="ECO:0000313" key="2">
    <source>
        <dbReference type="Proteomes" id="UP000499080"/>
    </source>
</evidence>
<reference evidence="1 2" key="1">
    <citation type="journal article" date="2019" name="Sci. Rep.">
        <title>Orb-weaving spider Araneus ventricosus genome elucidates the spidroin gene catalogue.</title>
        <authorList>
            <person name="Kono N."/>
            <person name="Nakamura H."/>
            <person name="Ohtoshi R."/>
            <person name="Moran D.A.P."/>
            <person name="Shinohara A."/>
            <person name="Yoshida Y."/>
            <person name="Fujiwara M."/>
            <person name="Mori M."/>
            <person name="Tomita M."/>
            <person name="Arakawa K."/>
        </authorList>
    </citation>
    <scope>NUCLEOTIDE SEQUENCE [LARGE SCALE GENOMIC DNA]</scope>
</reference>
<gene>
    <name evidence="1" type="ORF">AVEN_12256_1</name>
</gene>
<proteinExistence type="predicted"/>
<accession>A0A4Y2VQY9</accession>
<evidence type="ECO:0000313" key="1">
    <source>
        <dbReference type="EMBL" id="GBO26818.1"/>
    </source>
</evidence>
<organism evidence="1 2">
    <name type="scientific">Araneus ventricosus</name>
    <name type="common">Orbweaver spider</name>
    <name type="synonym">Epeira ventricosa</name>
    <dbReference type="NCBI Taxonomy" id="182803"/>
    <lineage>
        <taxon>Eukaryota</taxon>
        <taxon>Metazoa</taxon>
        <taxon>Ecdysozoa</taxon>
        <taxon>Arthropoda</taxon>
        <taxon>Chelicerata</taxon>
        <taxon>Arachnida</taxon>
        <taxon>Araneae</taxon>
        <taxon>Araneomorphae</taxon>
        <taxon>Entelegynae</taxon>
        <taxon>Araneoidea</taxon>
        <taxon>Araneidae</taxon>
        <taxon>Araneus</taxon>
    </lineage>
</organism>
<dbReference type="EMBL" id="BGPR01049815">
    <property type="protein sequence ID" value="GBO26818.1"/>
    <property type="molecule type" value="Genomic_DNA"/>
</dbReference>
<dbReference type="AlphaFoldDB" id="A0A4Y2VQY9"/>
<protein>
    <submittedName>
        <fullName evidence="1">Uncharacterized protein</fullName>
    </submittedName>
</protein>